<dbReference type="GO" id="GO:0046872">
    <property type="term" value="F:metal ion binding"/>
    <property type="evidence" value="ECO:0007669"/>
    <property type="project" value="UniProtKB-KW"/>
</dbReference>
<keyword evidence="5 9" id="KW-0560">Oxidoreductase</keyword>
<dbReference type="EMBL" id="GL883167">
    <property type="protein sequence ID" value="EGF98908.1"/>
    <property type="molecule type" value="Genomic_DNA"/>
</dbReference>
<dbReference type="OrthoDB" id="421002at2759"/>
<name>F4S8Y8_MELLP</name>
<dbReference type="InterPro" id="IPR011989">
    <property type="entry name" value="ARM-like"/>
</dbReference>
<dbReference type="GO" id="GO:0005634">
    <property type="term" value="C:nucleus"/>
    <property type="evidence" value="ECO:0007669"/>
    <property type="project" value="UniProtKB-SubCell"/>
</dbReference>
<comment type="similarity">
    <text evidence="9">Belongs to the deoxyhypusine hydroxylase family.</text>
</comment>
<evidence type="ECO:0000313" key="10">
    <source>
        <dbReference type="EMBL" id="EGF98908.1"/>
    </source>
</evidence>
<dbReference type="STRING" id="747676.F4S8Y8"/>
<evidence type="ECO:0000256" key="3">
    <source>
        <dbReference type="ARBA" id="ARBA00022723"/>
    </source>
</evidence>
<dbReference type="FunFam" id="1.25.10.10:FF:000099">
    <property type="entry name" value="Deoxyhypusine hydroxylase"/>
    <property type="match status" value="1"/>
</dbReference>
<dbReference type="Gene3D" id="1.25.10.10">
    <property type="entry name" value="Leucine-rich Repeat Variant"/>
    <property type="match status" value="2"/>
</dbReference>
<evidence type="ECO:0000256" key="7">
    <source>
        <dbReference type="ARBA" id="ARBA00023033"/>
    </source>
</evidence>
<evidence type="ECO:0000256" key="4">
    <source>
        <dbReference type="ARBA" id="ARBA00022737"/>
    </source>
</evidence>
<keyword evidence="7 9" id="KW-0503">Monooxygenase</keyword>
<comment type="cofactor">
    <cofactor evidence="9">
        <name>Fe(2+)</name>
        <dbReference type="ChEBI" id="CHEBI:29033"/>
    </cofactor>
    <text evidence="9">Binds 2 Fe(2+) ions per subunit.</text>
</comment>
<keyword evidence="6 9" id="KW-0408">Iron</keyword>
<dbReference type="RefSeq" id="XP_007417819.1">
    <property type="nucleotide sequence ID" value="XM_007417757.1"/>
</dbReference>
<dbReference type="EC" id="1.14.99.29" evidence="9"/>
<comment type="subcellular location">
    <subcellularLocation>
        <location evidence="9">Cytoplasm</location>
    </subcellularLocation>
    <subcellularLocation>
        <location evidence="9">Nucleus</location>
    </subcellularLocation>
</comment>
<feature type="binding site" evidence="9">
    <location>
        <position position="268"/>
    </location>
    <ligand>
        <name>Fe cation</name>
        <dbReference type="ChEBI" id="CHEBI:24875"/>
        <label>2</label>
    </ligand>
</feature>
<dbReference type="PANTHER" id="PTHR12697:SF5">
    <property type="entry name" value="DEOXYHYPUSINE HYDROXYLASE"/>
    <property type="match status" value="1"/>
</dbReference>
<dbReference type="GeneID" id="18928744"/>
<keyword evidence="8 9" id="KW-0386">Hypusine biosynthesis</keyword>
<evidence type="ECO:0000256" key="9">
    <source>
        <dbReference type="HAMAP-Rule" id="MF_03101"/>
    </source>
</evidence>
<dbReference type="Proteomes" id="UP000001072">
    <property type="component" value="Unassembled WGS sequence"/>
</dbReference>
<dbReference type="InterPro" id="IPR016024">
    <property type="entry name" value="ARM-type_fold"/>
</dbReference>
<keyword evidence="9" id="KW-0963">Cytoplasm</keyword>
<dbReference type="AlphaFoldDB" id="F4S8Y8"/>
<dbReference type="VEuPathDB" id="FungiDB:MELLADRAFT_50851"/>
<feature type="binding site" evidence="9">
    <location>
        <position position="234"/>
    </location>
    <ligand>
        <name>Fe cation</name>
        <dbReference type="ChEBI" id="CHEBI:24875"/>
        <label>2</label>
    </ligand>
</feature>
<dbReference type="InParanoid" id="F4S8Y8"/>
<feature type="binding site" evidence="9">
    <location>
        <position position="72"/>
    </location>
    <ligand>
        <name>Fe cation</name>
        <dbReference type="ChEBI" id="CHEBI:24875"/>
        <label>1</label>
    </ligand>
</feature>
<accession>F4S8Y8</accession>
<evidence type="ECO:0000256" key="8">
    <source>
        <dbReference type="ARBA" id="ARBA00023256"/>
    </source>
</evidence>
<proteinExistence type="inferred from homology"/>
<keyword evidence="9" id="KW-0539">Nucleus</keyword>
<evidence type="ECO:0000256" key="2">
    <source>
        <dbReference type="ARBA" id="ARBA00005041"/>
    </source>
</evidence>
<sequence length="333" mass="35866">MTITNTVPTASADQISELHDILVNRNGKSPLASRFRALFTLRSLASEPAVTAISEALRPTDGSPLPSALLGHELAYCLGQIRRPSALPVLGATLADLAVHPMVRHEAAEAMGAISDMSSIPILKSFLNDPEIAVRETCELAIGKIEHDHHQDESSSLGPGEYGTVDPAPSMIRAMHDAVPGSENLSEMRSILLDRELSLFQRYRAMFGLRDAVGRATVDALAAGFADESALFRHEIAYVFGQLSHPASVPALLTVLKNGKEDEMVRHEAAEALGSIATPDVLEALKTFASTDEPSHVVRESCEVALDMYDYENSTDFQYALPLNEPAVQSVVA</sequence>
<dbReference type="FunCoup" id="F4S8Y8">
    <property type="interactions" value="345"/>
</dbReference>
<evidence type="ECO:0000256" key="5">
    <source>
        <dbReference type="ARBA" id="ARBA00023002"/>
    </source>
</evidence>
<dbReference type="PANTHER" id="PTHR12697">
    <property type="entry name" value="PBS LYASE HEAT-LIKE PROTEIN"/>
    <property type="match status" value="1"/>
</dbReference>
<dbReference type="SMART" id="SM00567">
    <property type="entry name" value="EZ_HEAT"/>
    <property type="match status" value="6"/>
</dbReference>
<dbReference type="InterPro" id="IPR004155">
    <property type="entry name" value="PBS_lyase_HEAT"/>
</dbReference>
<feature type="binding site" evidence="9">
    <location>
        <position position="267"/>
    </location>
    <ligand>
        <name>Fe cation</name>
        <dbReference type="ChEBI" id="CHEBI:24875"/>
        <label>2</label>
    </ligand>
</feature>
<feature type="binding site" evidence="9">
    <location>
        <position position="235"/>
    </location>
    <ligand>
        <name>Fe cation</name>
        <dbReference type="ChEBI" id="CHEBI:24875"/>
        <label>2</label>
    </ligand>
</feature>
<keyword evidence="4" id="KW-0677">Repeat</keyword>
<feature type="binding site" evidence="9">
    <location>
        <position position="105"/>
    </location>
    <ligand>
        <name>Fe cation</name>
        <dbReference type="ChEBI" id="CHEBI:24875"/>
        <label>1</label>
    </ligand>
</feature>
<comment type="pathway">
    <text evidence="2 9">Protein modification; eIF5A hypusination.</text>
</comment>
<dbReference type="GO" id="GO:0019135">
    <property type="term" value="F:deoxyhypusine monooxygenase activity"/>
    <property type="evidence" value="ECO:0007669"/>
    <property type="project" value="UniProtKB-UniRule"/>
</dbReference>
<dbReference type="SUPFAM" id="SSF48371">
    <property type="entry name" value="ARM repeat"/>
    <property type="match status" value="1"/>
</dbReference>
<evidence type="ECO:0000313" key="11">
    <source>
        <dbReference type="Proteomes" id="UP000001072"/>
    </source>
</evidence>
<reference evidence="11" key="1">
    <citation type="journal article" date="2011" name="Proc. Natl. Acad. Sci. U.S.A.">
        <title>Obligate biotrophy features unraveled by the genomic analysis of rust fungi.</title>
        <authorList>
            <person name="Duplessis S."/>
            <person name="Cuomo C.A."/>
            <person name="Lin Y.-C."/>
            <person name="Aerts A."/>
            <person name="Tisserant E."/>
            <person name="Veneault-Fourrey C."/>
            <person name="Joly D.L."/>
            <person name="Hacquard S."/>
            <person name="Amselem J."/>
            <person name="Cantarel B.L."/>
            <person name="Chiu R."/>
            <person name="Coutinho P.M."/>
            <person name="Feau N."/>
            <person name="Field M."/>
            <person name="Frey P."/>
            <person name="Gelhaye E."/>
            <person name="Goldberg J."/>
            <person name="Grabherr M.G."/>
            <person name="Kodira C.D."/>
            <person name="Kohler A."/>
            <person name="Kuees U."/>
            <person name="Lindquist E.A."/>
            <person name="Lucas S.M."/>
            <person name="Mago R."/>
            <person name="Mauceli E."/>
            <person name="Morin E."/>
            <person name="Murat C."/>
            <person name="Pangilinan J.L."/>
            <person name="Park R."/>
            <person name="Pearson M."/>
            <person name="Quesneville H."/>
            <person name="Rouhier N."/>
            <person name="Sakthikumar S."/>
            <person name="Salamov A.A."/>
            <person name="Schmutz J."/>
            <person name="Selles B."/>
            <person name="Shapiro H."/>
            <person name="Tanguay P."/>
            <person name="Tuskan G.A."/>
            <person name="Henrissat B."/>
            <person name="Van de Peer Y."/>
            <person name="Rouze P."/>
            <person name="Ellis J.G."/>
            <person name="Dodds P.N."/>
            <person name="Schein J.E."/>
            <person name="Zhong S."/>
            <person name="Hamelin R.C."/>
            <person name="Grigoriev I.V."/>
            <person name="Szabo L.J."/>
            <person name="Martin F."/>
        </authorList>
    </citation>
    <scope>NUCLEOTIDE SEQUENCE [LARGE SCALE GENOMIC DNA]</scope>
    <source>
        <strain evidence="11">98AG31 / pathotype 3-4-7</strain>
    </source>
</reference>
<dbReference type="InterPro" id="IPR027517">
    <property type="entry name" value="Deoxyhypusine_hydroxylase"/>
</dbReference>
<evidence type="ECO:0000256" key="6">
    <source>
        <dbReference type="ARBA" id="ARBA00023004"/>
    </source>
</evidence>
<dbReference type="UniPathway" id="UPA00354"/>
<dbReference type="Pfam" id="PF13646">
    <property type="entry name" value="HEAT_2"/>
    <property type="match status" value="2"/>
</dbReference>
<dbReference type="KEGG" id="mlr:MELLADRAFT_50851"/>
<comment type="function">
    <text evidence="9">Catalyzes the hydroxylation of the N(6)-(4-aminobutyl)-L-lysine intermediate to form hypusine, an essential post-translational modification only found in mature eIF-5A factor.</text>
</comment>
<organism evidence="11">
    <name type="scientific">Melampsora larici-populina (strain 98AG31 / pathotype 3-4-7)</name>
    <name type="common">Poplar leaf rust fungus</name>
    <dbReference type="NCBI Taxonomy" id="747676"/>
    <lineage>
        <taxon>Eukaryota</taxon>
        <taxon>Fungi</taxon>
        <taxon>Dikarya</taxon>
        <taxon>Basidiomycota</taxon>
        <taxon>Pucciniomycotina</taxon>
        <taxon>Pucciniomycetes</taxon>
        <taxon>Pucciniales</taxon>
        <taxon>Melampsoraceae</taxon>
        <taxon>Melampsora</taxon>
    </lineage>
</organism>
<keyword evidence="11" id="KW-1185">Reference proteome</keyword>
<keyword evidence="3 9" id="KW-0479">Metal-binding</keyword>
<dbReference type="GO" id="GO:0005737">
    <property type="term" value="C:cytoplasm"/>
    <property type="evidence" value="ECO:0007669"/>
    <property type="project" value="UniProtKB-SubCell"/>
</dbReference>
<dbReference type="HAMAP" id="MF_03101">
    <property type="entry name" value="Deoxyhypusine_hydroxylase"/>
    <property type="match status" value="1"/>
</dbReference>
<dbReference type="eggNOG" id="KOG0567">
    <property type="taxonomic scope" value="Eukaryota"/>
</dbReference>
<gene>
    <name evidence="9" type="primary">LIA1</name>
    <name evidence="10" type="ORF">MELLADRAFT_50851</name>
</gene>
<feature type="binding site" evidence="9">
    <location>
        <position position="73"/>
    </location>
    <ligand>
        <name>Fe cation</name>
        <dbReference type="ChEBI" id="CHEBI:24875"/>
        <label>1</label>
    </ligand>
</feature>
<comment type="catalytic activity">
    <reaction evidence="1 9">
        <text>[eIF5A protein]-deoxyhypusine + AH2 + O2 = [eIF5A protein]-hypusine + A + H2O</text>
        <dbReference type="Rhea" id="RHEA:14101"/>
        <dbReference type="Rhea" id="RHEA-COMP:10144"/>
        <dbReference type="Rhea" id="RHEA-COMP:12592"/>
        <dbReference type="ChEBI" id="CHEBI:13193"/>
        <dbReference type="ChEBI" id="CHEBI:15377"/>
        <dbReference type="ChEBI" id="CHEBI:15379"/>
        <dbReference type="ChEBI" id="CHEBI:17499"/>
        <dbReference type="ChEBI" id="CHEBI:82657"/>
        <dbReference type="ChEBI" id="CHEBI:91175"/>
        <dbReference type="EC" id="1.14.99.29"/>
    </reaction>
</comment>
<protein>
    <recommendedName>
        <fullName evidence="9">Deoxyhypusine hydroxylase</fullName>
        <shortName evidence="9">DOHH</shortName>
        <ecNumber evidence="9">1.14.99.29</ecNumber>
    </recommendedName>
    <alternativeName>
        <fullName evidence="9">Deoxyhypusine dioxygenase</fullName>
    </alternativeName>
    <alternativeName>
        <fullName evidence="9">Deoxyhypusine monooxygenase</fullName>
    </alternativeName>
</protein>
<feature type="binding site" evidence="9">
    <location>
        <position position="106"/>
    </location>
    <ligand>
        <name>Fe cation</name>
        <dbReference type="ChEBI" id="CHEBI:24875"/>
        <label>1</label>
    </ligand>
</feature>
<evidence type="ECO:0000256" key="1">
    <source>
        <dbReference type="ARBA" id="ARBA00000068"/>
    </source>
</evidence>
<dbReference type="HOGENOM" id="CLU_053974_0_0_1"/>